<feature type="domain" description="Cytochrome c" evidence="11">
    <location>
        <begin position="111"/>
        <end position="213"/>
    </location>
</feature>
<dbReference type="Pfam" id="PF00034">
    <property type="entry name" value="Cytochrom_C"/>
    <property type="match status" value="2"/>
</dbReference>
<keyword evidence="3 8" id="KW-0349">Heme</keyword>
<dbReference type="PROSITE" id="PS51007">
    <property type="entry name" value="CYTC"/>
    <property type="match status" value="2"/>
</dbReference>
<dbReference type="GO" id="GO:0020037">
    <property type="term" value="F:heme binding"/>
    <property type="evidence" value="ECO:0007669"/>
    <property type="project" value="InterPro"/>
</dbReference>
<evidence type="ECO:0000256" key="1">
    <source>
        <dbReference type="ARBA" id="ARBA00004418"/>
    </source>
</evidence>
<accession>A0AAU6PER0</accession>
<evidence type="ECO:0000256" key="9">
    <source>
        <dbReference type="PIRSR" id="PIRSR000005-2"/>
    </source>
</evidence>
<dbReference type="GO" id="GO:0005506">
    <property type="term" value="F:iron ion binding"/>
    <property type="evidence" value="ECO:0007669"/>
    <property type="project" value="InterPro"/>
</dbReference>
<dbReference type="GO" id="GO:0009055">
    <property type="term" value="F:electron transfer activity"/>
    <property type="evidence" value="ECO:0007669"/>
    <property type="project" value="InterPro"/>
</dbReference>
<dbReference type="InterPro" id="IPR050597">
    <property type="entry name" value="Cytochrome_c_Oxidase_Subunit"/>
</dbReference>
<dbReference type="InterPro" id="IPR009056">
    <property type="entry name" value="Cyt_c-like_dom"/>
</dbReference>
<keyword evidence="6" id="KW-0249">Electron transport</keyword>
<evidence type="ECO:0000313" key="12">
    <source>
        <dbReference type="EMBL" id="WXT99484.1"/>
    </source>
</evidence>
<dbReference type="InterPro" id="IPR024167">
    <property type="entry name" value="Cytochrome_c4-like"/>
</dbReference>
<keyword evidence="5" id="KW-0574">Periplasm</keyword>
<evidence type="ECO:0000256" key="7">
    <source>
        <dbReference type="ARBA" id="ARBA00023004"/>
    </source>
</evidence>
<dbReference type="EMBL" id="CP138327">
    <property type="protein sequence ID" value="WXT99484.1"/>
    <property type="molecule type" value="Genomic_DNA"/>
</dbReference>
<dbReference type="AlphaFoldDB" id="A0AAU6PER0"/>
<gene>
    <name evidence="12" type="primary">cc4</name>
    <name evidence="12" type="ORF">Ctma_0183</name>
</gene>
<proteinExistence type="predicted"/>
<dbReference type="PIRSF" id="PIRSF000005">
    <property type="entry name" value="Cytochrome_c4"/>
    <property type="match status" value="1"/>
</dbReference>
<evidence type="ECO:0000259" key="11">
    <source>
        <dbReference type="PROSITE" id="PS51007"/>
    </source>
</evidence>
<organism evidence="12">
    <name type="scientific">Catillopecten margaritatus gill symbiont</name>
    <dbReference type="NCBI Taxonomy" id="3083288"/>
    <lineage>
        <taxon>Bacteria</taxon>
        <taxon>Pseudomonadati</taxon>
        <taxon>Pseudomonadota</taxon>
        <taxon>Gammaproteobacteria</taxon>
        <taxon>sulfur-oxidizing symbionts</taxon>
    </lineage>
</organism>
<keyword evidence="2" id="KW-0813">Transport</keyword>
<feature type="binding site" description="covalent" evidence="8">
    <location>
        <position position="132"/>
    </location>
    <ligand>
        <name>heme c</name>
        <dbReference type="ChEBI" id="CHEBI:61717"/>
        <label>2</label>
    </ligand>
</feature>
<evidence type="ECO:0000256" key="3">
    <source>
        <dbReference type="ARBA" id="ARBA00022617"/>
    </source>
</evidence>
<dbReference type="Gene3D" id="1.10.760.10">
    <property type="entry name" value="Cytochrome c-like domain"/>
    <property type="match status" value="2"/>
</dbReference>
<evidence type="ECO:0000256" key="2">
    <source>
        <dbReference type="ARBA" id="ARBA00022448"/>
    </source>
</evidence>
<evidence type="ECO:0000256" key="10">
    <source>
        <dbReference type="SAM" id="SignalP"/>
    </source>
</evidence>
<protein>
    <submittedName>
        <fullName evidence="12">Cytochrome c4</fullName>
    </submittedName>
</protein>
<dbReference type="PANTHER" id="PTHR33751">
    <property type="entry name" value="CBB3-TYPE CYTOCHROME C OXIDASE SUBUNIT FIXP"/>
    <property type="match status" value="1"/>
</dbReference>
<sequence length="213" mass="22688">MNKLTLIFIATLTLISTQSFAKGDATAGKAKSATCIGCHGVDGNSVVPTFPKLAGQSEAYLLKQLKEFKSSSRVDGVMAGMVAPLTEKDMVDLSAYYAAQKVSPGVVASGDTFILGQKIYRGGKKSTDVTACIACHGPRGKGVPSAGFPALTSQHAMYISKQLQLFRQHSINHQTGESKPSRTNDYEGMMINFTKNLTNKEIDAVSAYISGLK</sequence>
<comment type="subcellular location">
    <subcellularLocation>
        <location evidence="1">Periplasm</location>
    </subcellularLocation>
</comment>
<reference evidence="12" key="1">
    <citation type="submission" date="2023-10" db="EMBL/GenBank/DDBJ databases">
        <title>The first scallop-associated chemosynthetic bacterial symbiont.</title>
        <authorList>
            <person name="Lin Y.-T."/>
            <person name="Sun J."/>
            <person name="Ip J.C.-H."/>
            <person name="He X."/>
            <person name="Gao Z.-M."/>
            <person name="Perez M."/>
            <person name="Xu T."/>
            <person name="Qian P.-Y."/>
            <person name="Qiu J.-W."/>
        </authorList>
    </citation>
    <scope>NUCLEOTIDE SEQUENCE</scope>
    <source>
        <strain evidence="12">Gill1</strain>
    </source>
</reference>
<feature type="chain" id="PRO_5043548659" evidence="10">
    <location>
        <begin position="22"/>
        <end position="213"/>
    </location>
</feature>
<feature type="binding site" description="axial binding residue" evidence="9">
    <location>
        <position position="78"/>
    </location>
    <ligand>
        <name>heme c</name>
        <dbReference type="ChEBI" id="CHEBI:61717"/>
        <label>1</label>
    </ligand>
    <ligandPart>
        <name>Fe</name>
        <dbReference type="ChEBI" id="CHEBI:18248"/>
    </ligandPart>
</feature>
<keyword evidence="10" id="KW-0732">Signal</keyword>
<feature type="binding site" description="covalent" evidence="8">
    <location>
        <position position="35"/>
    </location>
    <ligand>
        <name>heme c</name>
        <dbReference type="ChEBI" id="CHEBI:61717"/>
        <label>1</label>
    </ligand>
</feature>
<name>A0AAU6PER0_9GAMM</name>
<comment type="PTM">
    <text evidence="8">Binds 2 heme c groups covalently per subunit.</text>
</comment>
<evidence type="ECO:0000256" key="5">
    <source>
        <dbReference type="ARBA" id="ARBA00022764"/>
    </source>
</evidence>
<dbReference type="PANTHER" id="PTHR33751:SF9">
    <property type="entry name" value="CYTOCHROME C4"/>
    <property type="match status" value="1"/>
</dbReference>
<feature type="binding site" description="axial binding residue" evidence="9">
    <location>
        <position position="136"/>
    </location>
    <ligand>
        <name>heme c</name>
        <dbReference type="ChEBI" id="CHEBI:61717"/>
        <label>2</label>
    </ligand>
    <ligandPart>
        <name>Fe</name>
        <dbReference type="ChEBI" id="CHEBI:18248"/>
    </ligandPart>
</feature>
<feature type="binding site" description="covalent" evidence="8">
    <location>
        <position position="38"/>
    </location>
    <ligand>
        <name>heme c</name>
        <dbReference type="ChEBI" id="CHEBI:61717"/>
        <label>1</label>
    </ligand>
</feature>
<dbReference type="GO" id="GO:0042597">
    <property type="term" value="C:periplasmic space"/>
    <property type="evidence" value="ECO:0007669"/>
    <property type="project" value="UniProtKB-SubCell"/>
</dbReference>
<keyword evidence="7 9" id="KW-0408">Iron</keyword>
<feature type="binding site" description="covalent" evidence="8">
    <location>
        <position position="135"/>
    </location>
    <ligand>
        <name>heme c</name>
        <dbReference type="ChEBI" id="CHEBI:61717"/>
        <label>2</label>
    </ligand>
</feature>
<feature type="binding site" description="axial binding residue" evidence="9">
    <location>
        <position position="39"/>
    </location>
    <ligand>
        <name>heme c</name>
        <dbReference type="ChEBI" id="CHEBI:61717"/>
        <label>1</label>
    </ligand>
    <ligandPart>
        <name>Fe</name>
        <dbReference type="ChEBI" id="CHEBI:18248"/>
    </ligandPart>
</feature>
<feature type="signal peptide" evidence="10">
    <location>
        <begin position="1"/>
        <end position="21"/>
    </location>
</feature>
<evidence type="ECO:0000256" key="6">
    <source>
        <dbReference type="ARBA" id="ARBA00022982"/>
    </source>
</evidence>
<dbReference type="SUPFAM" id="SSF46626">
    <property type="entry name" value="Cytochrome c"/>
    <property type="match status" value="2"/>
</dbReference>
<evidence type="ECO:0000256" key="8">
    <source>
        <dbReference type="PIRSR" id="PIRSR000005-1"/>
    </source>
</evidence>
<feature type="domain" description="Cytochrome c" evidence="11">
    <location>
        <begin position="23"/>
        <end position="101"/>
    </location>
</feature>
<evidence type="ECO:0000256" key="4">
    <source>
        <dbReference type="ARBA" id="ARBA00022723"/>
    </source>
</evidence>
<dbReference type="InterPro" id="IPR036909">
    <property type="entry name" value="Cyt_c-like_dom_sf"/>
</dbReference>
<keyword evidence="4 9" id="KW-0479">Metal-binding</keyword>
<feature type="binding site" description="axial binding residue" evidence="9">
    <location>
        <position position="190"/>
    </location>
    <ligand>
        <name>heme c</name>
        <dbReference type="ChEBI" id="CHEBI:61717"/>
        <label>2</label>
    </ligand>
    <ligandPart>
        <name>Fe</name>
        <dbReference type="ChEBI" id="CHEBI:18248"/>
    </ligandPart>
</feature>